<accession>A0A4V6DUN3</accession>
<dbReference type="AlphaFoldDB" id="A0A4V6DUN3"/>
<reference evidence="8 9" key="1">
    <citation type="submission" date="2018-02" db="EMBL/GenBank/DDBJ databases">
        <title>Draft genome sequences of Elsinoe sp., causing black scab on jojoba.</title>
        <authorList>
            <person name="Stodart B."/>
            <person name="Jeffress S."/>
            <person name="Ash G."/>
            <person name="Arun Chinnappa K."/>
        </authorList>
    </citation>
    <scope>NUCLEOTIDE SEQUENCE [LARGE SCALE GENOMIC DNA]</scope>
    <source>
        <strain evidence="8 9">Hillstone_2</strain>
    </source>
</reference>
<feature type="transmembrane region" description="Helical" evidence="6">
    <location>
        <begin position="186"/>
        <end position="208"/>
    </location>
</feature>
<feature type="transmembrane region" description="Helical" evidence="6">
    <location>
        <begin position="220"/>
        <end position="240"/>
    </location>
</feature>
<evidence type="ECO:0000259" key="7">
    <source>
        <dbReference type="Pfam" id="PF20684"/>
    </source>
</evidence>
<keyword evidence="2 6" id="KW-0812">Transmembrane</keyword>
<dbReference type="EMBL" id="PTQR01000102">
    <property type="protein sequence ID" value="TKX20092.1"/>
    <property type="molecule type" value="Genomic_DNA"/>
</dbReference>
<gene>
    <name evidence="8" type="ORF">C1H76_7774</name>
</gene>
<feature type="domain" description="Rhodopsin" evidence="7">
    <location>
        <begin position="35"/>
        <end position="275"/>
    </location>
</feature>
<evidence type="ECO:0000256" key="5">
    <source>
        <dbReference type="ARBA" id="ARBA00038359"/>
    </source>
</evidence>
<evidence type="ECO:0000256" key="3">
    <source>
        <dbReference type="ARBA" id="ARBA00022989"/>
    </source>
</evidence>
<evidence type="ECO:0000313" key="9">
    <source>
        <dbReference type="Proteomes" id="UP000308133"/>
    </source>
</evidence>
<evidence type="ECO:0000313" key="8">
    <source>
        <dbReference type="EMBL" id="TKX20092.1"/>
    </source>
</evidence>
<comment type="similarity">
    <text evidence="5">Belongs to the SAT4 family.</text>
</comment>
<evidence type="ECO:0000256" key="4">
    <source>
        <dbReference type="ARBA" id="ARBA00023136"/>
    </source>
</evidence>
<dbReference type="InterPro" id="IPR052337">
    <property type="entry name" value="SAT4-like"/>
</dbReference>
<organism evidence="8 9">
    <name type="scientific">Elsinoe australis</name>
    <dbReference type="NCBI Taxonomy" id="40998"/>
    <lineage>
        <taxon>Eukaryota</taxon>
        <taxon>Fungi</taxon>
        <taxon>Dikarya</taxon>
        <taxon>Ascomycota</taxon>
        <taxon>Pezizomycotina</taxon>
        <taxon>Dothideomycetes</taxon>
        <taxon>Dothideomycetidae</taxon>
        <taxon>Myriangiales</taxon>
        <taxon>Elsinoaceae</taxon>
        <taxon>Elsinoe</taxon>
    </lineage>
</organism>
<dbReference type="GO" id="GO:0016020">
    <property type="term" value="C:membrane"/>
    <property type="evidence" value="ECO:0007669"/>
    <property type="project" value="UniProtKB-SubCell"/>
</dbReference>
<feature type="transmembrane region" description="Helical" evidence="6">
    <location>
        <begin position="54"/>
        <end position="74"/>
    </location>
</feature>
<feature type="transmembrane region" description="Helical" evidence="6">
    <location>
        <begin position="22"/>
        <end position="42"/>
    </location>
</feature>
<keyword evidence="3 6" id="KW-1133">Transmembrane helix</keyword>
<dbReference type="PANTHER" id="PTHR33048:SF149">
    <property type="entry name" value="UBID FAMILY DECARBOXYLASE"/>
    <property type="match status" value="1"/>
</dbReference>
<dbReference type="PANTHER" id="PTHR33048">
    <property type="entry name" value="PTH11-LIKE INTEGRAL MEMBRANE PROTEIN (AFU_ORTHOLOGUE AFUA_5G11245)"/>
    <property type="match status" value="1"/>
</dbReference>
<comment type="caution">
    <text evidence="8">The sequence shown here is derived from an EMBL/GenBank/DDBJ whole genome shotgun (WGS) entry which is preliminary data.</text>
</comment>
<evidence type="ECO:0000256" key="6">
    <source>
        <dbReference type="SAM" id="Phobius"/>
    </source>
</evidence>
<evidence type="ECO:0000256" key="2">
    <source>
        <dbReference type="ARBA" id="ARBA00022692"/>
    </source>
</evidence>
<dbReference type="Pfam" id="PF20684">
    <property type="entry name" value="Fung_rhodopsin"/>
    <property type="match status" value="1"/>
</dbReference>
<comment type="subcellular location">
    <subcellularLocation>
        <location evidence="1">Membrane</location>
        <topology evidence="1">Multi-pass membrane protein</topology>
    </subcellularLocation>
</comment>
<name>A0A4V6DUN3_9PEZI</name>
<protein>
    <recommendedName>
        <fullName evidence="7">Rhodopsin domain-containing protein</fullName>
    </recommendedName>
</protein>
<sequence length="361" mass="40560">MPDQVTTTFDDSFSHHLATESWTLYGVACFIFCLRVYTKIRYSSSLRHLDADDYVCILALGLYTGLIVCMNVIASGGGSNLYEPGEDANFTEEDIKERIFSSKIVVVSEQCMLCVIYSLKACVLLFYKRLTQGLNKQKMVKYVSIACVVGWVSTEIAFFTTCRPFYGYWAVPPPNPQCTTLEHYAIVQACFNIPTDLAMLCITIPLVIRLQVPLKQKLLVGALFSMGIFVVIAAILTKVFNLSDVYSTSYMLWYIREASVATYVANLPAIWPLVRHVFPCLRSVSSVKYSGQVKYGDVYGGHSGMMRNTKGQKTGNNTVIDAMELDERALRYHEDSGSERNQDMGVMVHTTVEITKERENV</sequence>
<dbReference type="Proteomes" id="UP000308133">
    <property type="component" value="Unassembled WGS sequence"/>
</dbReference>
<dbReference type="InterPro" id="IPR049326">
    <property type="entry name" value="Rhodopsin_dom_fungi"/>
</dbReference>
<evidence type="ECO:0000256" key="1">
    <source>
        <dbReference type="ARBA" id="ARBA00004141"/>
    </source>
</evidence>
<feature type="transmembrane region" description="Helical" evidence="6">
    <location>
        <begin position="260"/>
        <end position="278"/>
    </location>
</feature>
<proteinExistence type="inferred from homology"/>
<feature type="transmembrane region" description="Helical" evidence="6">
    <location>
        <begin position="104"/>
        <end position="127"/>
    </location>
</feature>
<feature type="transmembrane region" description="Helical" evidence="6">
    <location>
        <begin position="139"/>
        <end position="166"/>
    </location>
</feature>
<keyword evidence="4 6" id="KW-0472">Membrane</keyword>